<protein>
    <recommendedName>
        <fullName evidence="2">Integrase catalytic domain-containing protein</fullName>
    </recommendedName>
</protein>
<dbReference type="RefSeq" id="WP_345196356.1">
    <property type="nucleotide sequence ID" value="NZ_BAABFL010000377.1"/>
</dbReference>
<evidence type="ECO:0000313" key="3">
    <source>
        <dbReference type="EMBL" id="GAA4650236.1"/>
    </source>
</evidence>
<reference evidence="4" key="1">
    <citation type="journal article" date="2019" name="Int. J. Syst. Evol. Microbiol.">
        <title>The Global Catalogue of Microorganisms (GCM) 10K type strain sequencing project: providing services to taxonomists for standard genome sequencing and annotation.</title>
        <authorList>
            <consortium name="The Broad Institute Genomics Platform"/>
            <consortium name="The Broad Institute Genome Sequencing Center for Infectious Disease"/>
            <person name="Wu L."/>
            <person name="Ma J."/>
        </authorList>
    </citation>
    <scope>NUCLEOTIDE SEQUENCE [LARGE SCALE GENOMIC DNA]</scope>
    <source>
        <strain evidence="4">JCM 17805</strain>
    </source>
</reference>
<feature type="region of interest" description="Disordered" evidence="1">
    <location>
        <begin position="137"/>
        <end position="162"/>
    </location>
</feature>
<proteinExistence type="predicted"/>
<feature type="region of interest" description="Disordered" evidence="1">
    <location>
        <begin position="616"/>
        <end position="694"/>
    </location>
</feature>
<dbReference type="PROSITE" id="PS50994">
    <property type="entry name" value="INTEGRASE"/>
    <property type="match status" value="1"/>
</dbReference>
<dbReference type="InterPro" id="IPR012337">
    <property type="entry name" value="RNaseH-like_sf"/>
</dbReference>
<feature type="compositionally biased region" description="Basic residues" evidence="1">
    <location>
        <begin position="142"/>
        <end position="158"/>
    </location>
</feature>
<name>A0ABP8V355_9GAMM</name>
<comment type="caution">
    <text evidence="3">The sequence shown here is derived from an EMBL/GenBank/DDBJ whole genome shotgun (WGS) entry which is preliminary data.</text>
</comment>
<evidence type="ECO:0000256" key="1">
    <source>
        <dbReference type="SAM" id="MobiDB-lite"/>
    </source>
</evidence>
<gene>
    <name evidence="3" type="ORF">GCM10023116_25190</name>
</gene>
<dbReference type="Proteomes" id="UP001500604">
    <property type="component" value="Unassembled WGS sequence"/>
</dbReference>
<dbReference type="Gene3D" id="3.30.420.10">
    <property type="entry name" value="Ribonuclease H-like superfamily/Ribonuclease H"/>
    <property type="match status" value="1"/>
</dbReference>
<feature type="compositionally biased region" description="Basic and acidic residues" evidence="1">
    <location>
        <begin position="629"/>
        <end position="651"/>
    </location>
</feature>
<feature type="domain" description="Integrase catalytic" evidence="2">
    <location>
        <begin position="260"/>
        <end position="471"/>
    </location>
</feature>
<evidence type="ECO:0000259" key="2">
    <source>
        <dbReference type="PROSITE" id="PS50994"/>
    </source>
</evidence>
<dbReference type="InterPro" id="IPR001584">
    <property type="entry name" value="Integrase_cat-core"/>
</dbReference>
<dbReference type="InterPro" id="IPR015378">
    <property type="entry name" value="Transposase-like_Mu_C"/>
</dbReference>
<keyword evidence="4" id="KW-1185">Reference proteome</keyword>
<dbReference type="Pfam" id="PF09299">
    <property type="entry name" value="Mu-transpos_C"/>
    <property type="match status" value="1"/>
</dbReference>
<dbReference type="SUPFAM" id="SSF53098">
    <property type="entry name" value="Ribonuclease H-like"/>
    <property type="match status" value="1"/>
</dbReference>
<dbReference type="InterPro" id="IPR036397">
    <property type="entry name" value="RNaseH_sf"/>
</dbReference>
<sequence length="694" mass="79155">MLLNKVYQQSKSGDQFRVIFESIDNIWIIDIHSDNAWPCLIMQEEFDELIRSGFYIEIDEPFNSHPVTEGSIQASKREHAYNALKPLLTENVRLFDKKSRNALITAVISESGIPRLYVIRQLRRYWQRGMSPNALIPDYHRSGAKGKPRRNHNKKTGAKRTLSSGEGIVVTDDVAEIFDLAIQGFFIQNEALSLKSAKTKAVGLYKSRYPMADKTSVPTMRQFRYFFETNYRKSDVIKQRTPAKIFDKDIRALTSTAAYMNIGPGGRYEIDATIADLYLVSEKDPEKIIGRPVVYLVKDVFSRMVTGLYIGLESPSWVAAMVAMSNAFLDKVAFCREYGIEIDSSQWPSVGIPASILADKGELLRRQADVLVNVFDIQLSNSRSYRGDDKGIVERHFNTLQAEFKPYVGGIVQPVNGKKRLGRRYELDAELTLKSFTEMIIHIVINYNNQHVVKGYDFSEDMPEELSAVPVELWNWGIKNRTGRLKPCTPDFVKLNLLPSETGTVSEEGIGFKGLNYTCSEALAEGWFDRFKQNRPKSVDIAFDPRRTDIVYLRPDNSYENYWVCELSDRSRRYQGVSFVTAAGQLKQARQAEANARQHEDFQTPDLQAQIEAIAAREKSKKPQNPTRTKSERLSDIGNNKVDERELERQRQAVNLKSKQRPTKRAEVVPLNTALSSSSMDYPSLDDFFEDDDD</sequence>
<organism evidence="3 4">
    <name type="scientific">Kistimonas scapharcae</name>
    <dbReference type="NCBI Taxonomy" id="1036133"/>
    <lineage>
        <taxon>Bacteria</taxon>
        <taxon>Pseudomonadati</taxon>
        <taxon>Pseudomonadota</taxon>
        <taxon>Gammaproteobacteria</taxon>
        <taxon>Oceanospirillales</taxon>
        <taxon>Endozoicomonadaceae</taxon>
        <taxon>Kistimonas</taxon>
    </lineage>
</organism>
<dbReference type="EMBL" id="BAABFL010000377">
    <property type="protein sequence ID" value="GAA4650236.1"/>
    <property type="molecule type" value="Genomic_DNA"/>
</dbReference>
<evidence type="ECO:0000313" key="4">
    <source>
        <dbReference type="Proteomes" id="UP001500604"/>
    </source>
</evidence>
<accession>A0ABP8V355</accession>